<dbReference type="EMBL" id="BATJ01000001">
    <property type="protein sequence ID" value="GAD65350.1"/>
    <property type="molecule type" value="Genomic_DNA"/>
</dbReference>
<dbReference type="PANTHER" id="PTHR21310">
    <property type="entry name" value="AMINOGLYCOSIDE PHOSPHOTRANSFERASE-RELATED-RELATED"/>
    <property type="match status" value="1"/>
</dbReference>
<evidence type="ECO:0000313" key="2">
    <source>
        <dbReference type="EMBL" id="GAD65350.1"/>
    </source>
</evidence>
<organism evidence="2 3">
    <name type="scientific">Vibrio proteolyticus NBRC 13287</name>
    <dbReference type="NCBI Taxonomy" id="1219065"/>
    <lineage>
        <taxon>Bacteria</taxon>
        <taxon>Pseudomonadati</taxon>
        <taxon>Pseudomonadota</taxon>
        <taxon>Gammaproteobacteria</taxon>
        <taxon>Vibrionales</taxon>
        <taxon>Vibrionaceae</taxon>
        <taxon>Vibrio</taxon>
    </lineage>
</organism>
<dbReference type="Pfam" id="PF01636">
    <property type="entry name" value="APH"/>
    <property type="match status" value="1"/>
</dbReference>
<gene>
    <name evidence="2" type="ORF">VPR01S_01_01230</name>
</gene>
<proteinExistence type="predicted"/>
<evidence type="ECO:0000313" key="3">
    <source>
        <dbReference type="Proteomes" id="UP000016570"/>
    </source>
</evidence>
<dbReference type="Gene3D" id="3.30.200.20">
    <property type="entry name" value="Phosphorylase Kinase, domain 1"/>
    <property type="match status" value="1"/>
</dbReference>
<accession>U2ZVA3</accession>
<dbReference type="eggNOG" id="COG2334">
    <property type="taxonomic scope" value="Bacteria"/>
</dbReference>
<dbReference type="AlphaFoldDB" id="U2ZVA3"/>
<dbReference type="PANTHER" id="PTHR21310:SF40">
    <property type="entry name" value="AMINOGLYCOSIDE PHOSPHOTRANSFERASE DOMAIN-CONTAINING PROTEIN-RELATED"/>
    <property type="match status" value="1"/>
</dbReference>
<dbReference type="SUPFAM" id="SSF56112">
    <property type="entry name" value="Protein kinase-like (PK-like)"/>
    <property type="match status" value="1"/>
</dbReference>
<sequence>MPFDTLKRITRYWPSSESCQRIEPVTTGATNQIYRLSEPETFYLRRFKTGEPQKIIREHALVANLSEQALPVVLPLCTTDNRTWVEEIGSFFALYPEARGEIVSQLSLSHARAAGEALARLHLGLVGYRQDGFPAIPLRWSQSSWVARLQVIIDRLQSQANPTDTERWALIRAKQQQQFLASDCSIHHYQPVSKPQLIHGDYHQYNIFFDANREVSAVIDWDLVCCMPVGYEIARACMYMFQLDAGHCAEFVRGYIKWSPLTNETLDDGAKAWGIYADHHVWALEAVYLHGNTAAKKFIPHREFVPFMQRWRAMLEHTGLRNDVANHV</sequence>
<dbReference type="InterPro" id="IPR051678">
    <property type="entry name" value="AGP_Transferase"/>
</dbReference>
<evidence type="ECO:0000259" key="1">
    <source>
        <dbReference type="Pfam" id="PF01636"/>
    </source>
</evidence>
<dbReference type="Gene3D" id="3.90.1200.10">
    <property type="match status" value="1"/>
</dbReference>
<reference evidence="2 3" key="1">
    <citation type="submission" date="2013-09" db="EMBL/GenBank/DDBJ databases">
        <title>Whole genome shotgun sequence of Vibrio proteolyticus NBRC 13287.</title>
        <authorList>
            <person name="Isaki S."/>
            <person name="Hosoyama A."/>
            <person name="Numata M."/>
            <person name="Hashimoto M."/>
            <person name="Hosoyama Y."/>
            <person name="Tsuchikane K."/>
            <person name="Noguchi M."/>
            <person name="Hirakata S."/>
            <person name="Ichikawa N."/>
            <person name="Ohji S."/>
            <person name="Yamazoe A."/>
            <person name="Fujita N."/>
        </authorList>
    </citation>
    <scope>NUCLEOTIDE SEQUENCE [LARGE SCALE GENOMIC DNA]</scope>
    <source>
        <strain evidence="2 3">NBRC 13287</strain>
    </source>
</reference>
<dbReference type="STRING" id="1219065.VPR01S_01_01230"/>
<protein>
    <recommendedName>
        <fullName evidence="1">Aminoglycoside phosphotransferase domain-containing protein</fullName>
    </recommendedName>
</protein>
<dbReference type="Proteomes" id="UP000016570">
    <property type="component" value="Unassembled WGS sequence"/>
</dbReference>
<keyword evidence="3" id="KW-1185">Reference proteome</keyword>
<comment type="caution">
    <text evidence="2">The sequence shown here is derived from an EMBL/GenBank/DDBJ whole genome shotgun (WGS) entry which is preliminary data.</text>
</comment>
<feature type="domain" description="Aminoglycoside phosphotransferase" evidence="1">
    <location>
        <begin position="22"/>
        <end position="256"/>
    </location>
</feature>
<name>U2ZVA3_VIBPR</name>
<dbReference type="InterPro" id="IPR011009">
    <property type="entry name" value="Kinase-like_dom_sf"/>
</dbReference>
<dbReference type="InterPro" id="IPR002575">
    <property type="entry name" value="Aminoglycoside_PTrfase"/>
</dbReference>